<accession>A0A4Z2FS72</accession>
<gene>
    <name evidence="2" type="ORF">EYF80_045741</name>
</gene>
<name>A0A4Z2FS72_9TELE</name>
<dbReference type="OrthoDB" id="1414216at2759"/>
<dbReference type="Proteomes" id="UP000314294">
    <property type="component" value="Unassembled WGS sequence"/>
</dbReference>
<keyword evidence="3" id="KW-1185">Reference proteome</keyword>
<feature type="region of interest" description="Disordered" evidence="1">
    <location>
        <begin position="52"/>
        <end position="77"/>
    </location>
</feature>
<dbReference type="AlphaFoldDB" id="A0A4Z2FS72"/>
<proteinExistence type="predicted"/>
<sequence>MSTIDVGCWVRNRDAVAMPTRLYVSPEEKSHRRFRQAPCGCTRLRRLPRAPLKRRGSTKCKAHHSKGYEGEEKKDHMNHCVAREG</sequence>
<evidence type="ECO:0000256" key="1">
    <source>
        <dbReference type="SAM" id="MobiDB-lite"/>
    </source>
</evidence>
<comment type="caution">
    <text evidence="2">The sequence shown here is derived from an EMBL/GenBank/DDBJ whole genome shotgun (WGS) entry which is preliminary data.</text>
</comment>
<evidence type="ECO:0000313" key="2">
    <source>
        <dbReference type="EMBL" id="TNN44056.1"/>
    </source>
</evidence>
<feature type="compositionally biased region" description="Basic residues" evidence="1">
    <location>
        <begin position="52"/>
        <end position="65"/>
    </location>
</feature>
<protein>
    <submittedName>
        <fullName evidence="2">Uncharacterized protein</fullName>
    </submittedName>
</protein>
<evidence type="ECO:0000313" key="3">
    <source>
        <dbReference type="Proteomes" id="UP000314294"/>
    </source>
</evidence>
<reference evidence="2 3" key="1">
    <citation type="submission" date="2019-03" db="EMBL/GenBank/DDBJ databases">
        <title>First draft genome of Liparis tanakae, snailfish: a comprehensive survey of snailfish specific genes.</title>
        <authorList>
            <person name="Kim W."/>
            <person name="Song I."/>
            <person name="Jeong J.-H."/>
            <person name="Kim D."/>
            <person name="Kim S."/>
            <person name="Ryu S."/>
            <person name="Song J.Y."/>
            <person name="Lee S.K."/>
        </authorList>
    </citation>
    <scope>NUCLEOTIDE SEQUENCE [LARGE SCALE GENOMIC DNA]</scope>
    <source>
        <tissue evidence="2">Muscle</tissue>
    </source>
</reference>
<feature type="compositionally biased region" description="Basic and acidic residues" evidence="1">
    <location>
        <begin position="66"/>
        <end position="77"/>
    </location>
</feature>
<dbReference type="EMBL" id="SRLO01000926">
    <property type="protein sequence ID" value="TNN44056.1"/>
    <property type="molecule type" value="Genomic_DNA"/>
</dbReference>
<organism evidence="2 3">
    <name type="scientific">Liparis tanakae</name>
    <name type="common">Tanaka's snailfish</name>
    <dbReference type="NCBI Taxonomy" id="230148"/>
    <lineage>
        <taxon>Eukaryota</taxon>
        <taxon>Metazoa</taxon>
        <taxon>Chordata</taxon>
        <taxon>Craniata</taxon>
        <taxon>Vertebrata</taxon>
        <taxon>Euteleostomi</taxon>
        <taxon>Actinopterygii</taxon>
        <taxon>Neopterygii</taxon>
        <taxon>Teleostei</taxon>
        <taxon>Neoteleostei</taxon>
        <taxon>Acanthomorphata</taxon>
        <taxon>Eupercaria</taxon>
        <taxon>Perciformes</taxon>
        <taxon>Cottioidei</taxon>
        <taxon>Cottales</taxon>
        <taxon>Liparidae</taxon>
        <taxon>Liparis</taxon>
    </lineage>
</organism>